<evidence type="ECO:0000313" key="2">
    <source>
        <dbReference type="Proteomes" id="UP001159641"/>
    </source>
</evidence>
<proteinExistence type="predicted"/>
<dbReference type="EMBL" id="JAIQCJ010002289">
    <property type="protein sequence ID" value="KAJ8777809.1"/>
    <property type="molecule type" value="Genomic_DNA"/>
</dbReference>
<gene>
    <name evidence="1" type="ORF">J1605_014162</name>
</gene>
<dbReference type="Proteomes" id="UP001159641">
    <property type="component" value="Unassembled WGS sequence"/>
</dbReference>
<dbReference type="AlphaFoldDB" id="A0AB34GDN0"/>
<sequence length="68" mass="7098">MSSSSTDTNPSPLPGLVAERLEGKRQQGGSLAVMWTYEKTRPPGLVGSGPFGSSSSSYTVVKVRKTPG</sequence>
<reference evidence="1 2" key="1">
    <citation type="submission" date="2022-11" db="EMBL/GenBank/DDBJ databases">
        <title>Whole genome sequence of Eschrichtius robustus ER-17-0199.</title>
        <authorList>
            <person name="Bruniche-Olsen A."/>
            <person name="Black A.N."/>
            <person name="Fields C.J."/>
            <person name="Walden K."/>
            <person name="Dewoody J.A."/>
        </authorList>
    </citation>
    <scope>NUCLEOTIDE SEQUENCE [LARGE SCALE GENOMIC DNA]</scope>
    <source>
        <strain evidence="1">ER-17-0199</strain>
        <tissue evidence="1">Blubber</tissue>
    </source>
</reference>
<accession>A0AB34GDN0</accession>
<comment type="caution">
    <text evidence="1">The sequence shown here is derived from an EMBL/GenBank/DDBJ whole genome shotgun (WGS) entry which is preliminary data.</text>
</comment>
<name>A0AB34GDN0_ESCRO</name>
<protein>
    <submittedName>
        <fullName evidence="1">Uncharacterized protein</fullName>
    </submittedName>
</protein>
<keyword evidence="2" id="KW-1185">Reference proteome</keyword>
<evidence type="ECO:0000313" key="1">
    <source>
        <dbReference type="EMBL" id="KAJ8777809.1"/>
    </source>
</evidence>
<organism evidence="1 2">
    <name type="scientific">Eschrichtius robustus</name>
    <name type="common">California gray whale</name>
    <name type="synonym">Eschrichtius gibbosus</name>
    <dbReference type="NCBI Taxonomy" id="9764"/>
    <lineage>
        <taxon>Eukaryota</taxon>
        <taxon>Metazoa</taxon>
        <taxon>Chordata</taxon>
        <taxon>Craniata</taxon>
        <taxon>Vertebrata</taxon>
        <taxon>Euteleostomi</taxon>
        <taxon>Mammalia</taxon>
        <taxon>Eutheria</taxon>
        <taxon>Laurasiatheria</taxon>
        <taxon>Artiodactyla</taxon>
        <taxon>Whippomorpha</taxon>
        <taxon>Cetacea</taxon>
        <taxon>Mysticeti</taxon>
        <taxon>Eschrichtiidae</taxon>
        <taxon>Eschrichtius</taxon>
    </lineage>
</organism>